<dbReference type="AlphaFoldDB" id="A0A8H3A1X5"/>
<feature type="compositionally biased region" description="Polar residues" evidence="1">
    <location>
        <begin position="234"/>
        <end position="253"/>
    </location>
</feature>
<sequence length="402" mass="44525">MIIVACCHRKRRSPRLNHLPPPRSNDSSMTTSITNNSHADIPIVPPQLPPVLASVFDLKPILGNPSRGEVKLVHEAANLRPKAPDLRDTDLLIELSQHLFDIQMACHQQKYPTSVLPNDAVYDPPTLPVYIPVELKPVSGPPSNDEIASVHTALRISESFANVPSTFDPDVHVQLSQHLFDIQLARHVQRSIMKRSAPAISMHMDQDVHEGPSETDGNNNPKAHTSPAAVPHQVVQSTESQNAPLEQPSSSHEATSHENPRKTHEHYGPTEFIVQIRDKLEDITRILVGTQNSLARGFNSSTIQGRDGYTGISHNLGAHSLINAHGEVPETHNLPTFTLTSSGLYGRVVFSIDKLTENILARYLRFYAIGEEMIEEGEELKIKSGMLDDAKRLLSGRLFLNR</sequence>
<name>A0A8H3A1X5_9AGAM</name>
<dbReference type="EMBL" id="CAJMWW010000012">
    <property type="protein sequence ID" value="CAE6397519.1"/>
    <property type="molecule type" value="Genomic_DNA"/>
</dbReference>
<proteinExistence type="predicted"/>
<feature type="region of interest" description="Disordered" evidence="1">
    <location>
        <begin position="13"/>
        <end position="37"/>
    </location>
</feature>
<gene>
    <name evidence="2" type="ORF">RDB_LOCUS3703</name>
</gene>
<evidence type="ECO:0000256" key="1">
    <source>
        <dbReference type="SAM" id="MobiDB-lite"/>
    </source>
</evidence>
<evidence type="ECO:0000313" key="3">
    <source>
        <dbReference type="Proteomes" id="UP000663841"/>
    </source>
</evidence>
<evidence type="ECO:0000313" key="2">
    <source>
        <dbReference type="EMBL" id="CAE6397519.1"/>
    </source>
</evidence>
<organism evidence="2 3">
    <name type="scientific">Rhizoctonia solani</name>
    <dbReference type="NCBI Taxonomy" id="456999"/>
    <lineage>
        <taxon>Eukaryota</taxon>
        <taxon>Fungi</taxon>
        <taxon>Dikarya</taxon>
        <taxon>Basidiomycota</taxon>
        <taxon>Agaricomycotina</taxon>
        <taxon>Agaricomycetes</taxon>
        <taxon>Cantharellales</taxon>
        <taxon>Ceratobasidiaceae</taxon>
        <taxon>Rhizoctonia</taxon>
    </lineage>
</organism>
<dbReference type="Proteomes" id="UP000663841">
    <property type="component" value="Unassembled WGS sequence"/>
</dbReference>
<comment type="caution">
    <text evidence="2">The sequence shown here is derived from an EMBL/GenBank/DDBJ whole genome shotgun (WGS) entry which is preliminary data.</text>
</comment>
<protein>
    <recommendedName>
        <fullName evidence="4">Laminin domain protein</fullName>
    </recommendedName>
</protein>
<feature type="compositionally biased region" description="Basic and acidic residues" evidence="1">
    <location>
        <begin position="254"/>
        <end position="268"/>
    </location>
</feature>
<accession>A0A8H3A1X5</accession>
<feature type="region of interest" description="Disordered" evidence="1">
    <location>
        <begin position="207"/>
        <end position="269"/>
    </location>
</feature>
<feature type="compositionally biased region" description="Polar residues" evidence="1">
    <location>
        <begin position="24"/>
        <end position="37"/>
    </location>
</feature>
<evidence type="ECO:0008006" key="4">
    <source>
        <dbReference type="Google" id="ProtNLM"/>
    </source>
</evidence>
<reference evidence="2" key="1">
    <citation type="submission" date="2021-01" db="EMBL/GenBank/DDBJ databases">
        <authorList>
            <person name="Kaushik A."/>
        </authorList>
    </citation>
    <scope>NUCLEOTIDE SEQUENCE</scope>
    <source>
        <strain evidence="2">AG3-T5</strain>
    </source>
</reference>